<reference evidence="3 4" key="1">
    <citation type="submission" date="2016-11" db="EMBL/GenBank/DDBJ databases">
        <authorList>
            <person name="Jaros S."/>
            <person name="Januszkiewicz K."/>
            <person name="Wedrychowicz H."/>
        </authorList>
    </citation>
    <scope>NUCLEOTIDE SEQUENCE [LARGE SCALE GENOMIC DNA]</scope>
    <source>
        <strain evidence="3 4">GAS138</strain>
    </source>
</reference>
<accession>A0A1M5GRR0</accession>
<dbReference type="AlphaFoldDB" id="A0A1M5GRR0"/>
<dbReference type="Gene3D" id="3.30.1490.20">
    <property type="entry name" value="ATP-grasp fold, A domain"/>
    <property type="match status" value="1"/>
</dbReference>
<dbReference type="GO" id="GO:0046872">
    <property type="term" value="F:metal ion binding"/>
    <property type="evidence" value="ECO:0007669"/>
    <property type="project" value="InterPro"/>
</dbReference>
<dbReference type="RefSeq" id="WP_079599594.1">
    <property type="nucleotide sequence ID" value="NZ_LT670817.1"/>
</dbReference>
<sequence length="422" mass="45351">MADSAHVAKPLRVLVSEGNSTSAREAVTILGLSGHIVEVCDPSPHALARFSRLVAKFHRCPGLRDDPAGYLGFVEKQLARRFDVLLPIHEQGLLFARVRQRLQDQVGLALPSFESYRTAHSKAGFSRLLDQLGLPQPATQIVKSADELRAEVRFPSVVKTSVGTASRGIWFVRNDADLEDALQELSVKGAFADEVLVQDLVAGATEKAQAVFCRGKLLGFHAYRQIAAGLGGGEAIKQSVSRPVVRTLLATIGENLAWHGALSVDCVLPDDGATPLLIDCNPRLVEPMSAYLAGVDLVGLLLRISRGETPGAAAESRAGVRSHLAMQALIGCASRGATRRDIMRECWRLASGDGPYADSTEELTPLRLDWVSAVPLAMTAMALLAAPRLAVTLARRGFGAHLLDLESIRRIESENFPPAANL</sequence>
<evidence type="ECO:0000313" key="3">
    <source>
        <dbReference type="EMBL" id="SHG06415.1"/>
    </source>
</evidence>
<organism evidence="3 4">
    <name type="scientific">Bradyrhizobium erythrophlei</name>
    <dbReference type="NCBI Taxonomy" id="1437360"/>
    <lineage>
        <taxon>Bacteria</taxon>
        <taxon>Pseudomonadati</taxon>
        <taxon>Pseudomonadota</taxon>
        <taxon>Alphaproteobacteria</taxon>
        <taxon>Hyphomicrobiales</taxon>
        <taxon>Nitrobacteraceae</taxon>
        <taxon>Bradyrhizobium</taxon>
    </lineage>
</organism>
<proteinExistence type="predicted"/>
<protein>
    <submittedName>
        <fullName evidence="3">ATP-grasp domain-containing protein</fullName>
    </submittedName>
</protein>
<keyword evidence="1" id="KW-0547">Nucleotide-binding</keyword>
<dbReference type="InterPro" id="IPR013815">
    <property type="entry name" value="ATP_grasp_subdomain_1"/>
</dbReference>
<dbReference type="OrthoDB" id="9801162at2"/>
<dbReference type="InterPro" id="IPR003806">
    <property type="entry name" value="ATP-grasp_PylC-type"/>
</dbReference>
<evidence type="ECO:0000259" key="2">
    <source>
        <dbReference type="PROSITE" id="PS50975"/>
    </source>
</evidence>
<dbReference type="SUPFAM" id="SSF56059">
    <property type="entry name" value="Glutathione synthetase ATP-binding domain-like"/>
    <property type="match status" value="1"/>
</dbReference>
<gene>
    <name evidence="3" type="ORF">SAMN05443248_0156</name>
</gene>
<dbReference type="EMBL" id="LT670817">
    <property type="protein sequence ID" value="SHG06415.1"/>
    <property type="molecule type" value="Genomic_DNA"/>
</dbReference>
<dbReference type="GO" id="GO:0005524">
    <property type="term" value="F:ATP binding"/>
    <property type="evidence" value="ECO:0007669"/>
    <property type="project" value="UniProtKB-UniRule"/>
</dbReference>
<dbReference type="Pfam" id="PF02655">
    <property type="entry name" value="ATP-grasp_3"/>
    <property type="match status" value="1"/>
</dbReference>
<evidence type="ECO:0000313" key="4">
    <source>
        <dbReference type="Proteomes" id="UP000189796"/>
    </source>
</evidence>
<evidence type="ECO:0000256" key="1">
    <source>
        <dbReference type="PROSITE-ProRule" id="PRU00409"/>
    </source>
</evidence>
<dbReference type="PROSITE" id="PS50975">
    <property type="entry name" value="ATP_GRASP"/>
    <property type="match status" value="1"/>
</dbReference>
<feature type="domain" description="ATP-grasp" evidence="2">
    <location>
        <begin position="126"/>
        <end position="306"/>
    </location>
</feature>
<keyword evidence="1" id="KW-0067">ATP-binding</keyword>
<dbReference type="InterPro" id="IPR011761">
    <property type="entry name" value="ATP-grasp"/>
</dbReference>
<dbReference type="Gene3D" id="3.30.470.20">
    <property type="entry name" value="ATP-grasp fold, B domain"/>
    <property type="match status" value="1"/>
</dbReference>
<dbReference type="Proteomes" id="UP000189796">
    <property type="component" value="Chromosome I"/>
</dbReference>
<name>A0A1M5GRR0_9BRAD</name>